<comment type="caution">
    <text evidence="1">The sequence shown here is derived from an EMBL/GenBank/DDBJ whole genome shotgun (WGS) entry which is preliminary data.</text>
</comment>
<accession>A0A2T9YHT7</accession>
<proteinExistence type="predicted"/>
<dbReference type="AlphaFoldDB" id="A0A2T9YHT7"/>
<sequence>MSNVPGAIPSNAAGVPLIPTKRTRLEYSTVAKTAFNPQEFTEVSIIHLLDNSISKALKKACYGGSNTKTGCSWTQFSGNINAAIDYVALKIDNEYVSYQHDSRAKATYFIFYNEERAEKCMNTPIYYNGIAVELYQTVTLEEGTQIITIPNTNSLNIIKLVEAVNNSFGKNGITMTHDMHYNDSLEPLIDDILEWLNCKLGAHCRKVVMKKIRKSSKNKILTKKIATLILNSIVFTKNTFIGKDELTATKRIHLCESKKNLTKIGSGLLIAVQNRSSWSISELRNKYSWMSVKINSKTASGKENEIIVINIHTPHLATEKKIMKKQIE</sequence>
<dbReference type="Proteomes" id="UP000245383">
    <property type="component" value="Unassembled WGS sequence"/>
</dbReference>
<name>A0A2T9YHT7_9FUNG</name>
<dbReference type="EMBL" id="MBFR01000182">
    <property type="protein sequence ID" value="PVU91875.1"/>
    <property type="molecule type" value="Genomic_DNA"/>
</dbReference>
<evidence type="ECO:0000313" key="1">
    <source>
        <dbReference type="EMBL" id="PVU91875.1"/>
    </source>
</evidence>
<reference evidence="1 2" key="1">
    <citation type="journal article" date="2018" name="MBio">
        <title>Comparative Genomics Reveals the Core Gene Toolbox for the Fungus-Insect Symbiosis.</title>
        <authorList>
            <person name="Wang Y."/>
            <person name="Stata M."/>
            <person name="Wang W."/>
            <person name="Stajich J.E."/>
            <person name="White M.M."/>
            <person name="Moncalvo J.M."/>
        </authorList>
    </citation>
    <scope>NUCLEOTIDE SEQUENCE [LARGE SCALE GENOMIC DNA]</scope>
    <source>
        <strain evidence="1 2">SWE-8-4</strain>
    </source>
</reference>
<protein>
    <submittedName>
        <fullName evidence="1">Uncharacterized protein</fullName>
    </submittedName>
</protein>
<gene>
    <name evidence="1" type="ORF">BB561_004155</name>
</gene>
<dbReference type="STRING" id="133385.A0A2T9YHT7"/>
<keyword evidence="2" id="KW-1185">Reference proteome</keyword>
<organism evidence="1 2">
    <name type="scientific">Smittium simulii</name>
    <dbReference type="NCBI Taxonomy" id="133385"/>
    <lineage>
        <taxon>Eukaryota</taxon>
        <taxon>Fungi</taxon>
        <taxon>Fungi incertae sedis</taxon>
        <taxon>Zoopagomycota</taxon>
        <taxon>Kickxellomycotina</taxon>
        <taxon>Harpellomycetes</taxon>
        <taxon>Harpellales</taxon>
        <taxon>Legeriomycetaceae</taxon>
        <taxon>Smittium</taxon>
    </lineage>
</organism>
<evidence type="ECO:0000313" key="2">
    <source>
        <dbReference type="Proteomes" id="UP000245383"/>
    </source>
</evidence>
<dbReference type="OrthoDB" id="5534248at2759"/>